<evidence type="ECO:0000313" key="2">
    <source>
        <dbReference type="EMBL" id="QFG51702.1"/>
    </source>
</evidence>
<dbReference type="PATRIC" id="fig|1600.4.peg.1371"/>
<protein>
    <submittedName>
        <fullName evidence="1">Uncharacterized protein</fullName>
    </submittedName>
</protein>
<reference evidence="1 3" key="1">
    <citation type="submission" date="2015-03" db="EMBL/GenBank/DDBJ databases">
        <title>Complete genome sequence of Lactobacillus acetotolerans NBRC 13120.</title>
        <authorList>
            <person name="Toh H."/>
            <person name="Morita H."/>
            <person name="Fujita N."/>
        </authorList>
    </citation>
    <scope>NUCLEOTIDE SEQUENCE [LARGE SCALE GENOMIC DNA]</scope>
    <source>
        <strain evidence="1 3">NBRC 13120</strain>
    </source>
</reference>
<evidence type="ECO:0000313" key="1">
    <source>
        <dbReference type="EMBL" id="BAQ57732.1"/>
    </source>
</evidence>
<gene>
    <name evidence="2" type="ORF">LA749_06770</name>
    <name evidence="1" type="ORF">LBAT_1343</name>
</gene>
<name>A0A0D6A4I6_9LACO</name>
<dbReference type="Proteomes" id="UP000035709">
    <property type="component" value="Chromosome"/>
</dbReference>
<proteinExistence type="predicted"/>
<accession>A0A0D6A4I6</accession>
<dbReference type="Proteomes" id="UP000325393">
    <property type="component" value="Chromosome"/>
</dbReference>
<dbReference type="OrthoDB" id="2313550at2"/>
<dbReference type="AlphaFoldDB" id="A0A0D6A4I6"/>
<reference evidence="2 4" key="2">
    <citation type="submission" date="2019-09" db="EMBL/GenBank/DDBJ databases">
        <title>Genome sequencing of Lactobacillus acetotolerans.</title>
        <authorList>
            <person name="Kim K."/>
        </authorList>
    </citation>
    <scope>NUCLEOTIDE SEQUENCE [LARGE SCALE GENOMIC DNA]</scope>
    <source>
        <strain evidence="2 4">LA749</strain>
    </source>
</reference>
<evidence type="ECO:0000313" key="3">
    <source>
        <dbReference type="Proteomes" id="UP000035709"/>
    </source>
</evidence>
<evidence type="ECO:0000313" key="4">
    <source>
        <dbReference type="Proteomes" id="UP000325393"/>
    </source>
</evidence>
<keyword evidence="3" id="KW-1185">Reference proteome</keyword>
<organism evidence="1 3">
    <name type="scientific">Lactobacillus acetotolerans</name>
    <dbReference type="NCBI Taxonomy" id="1600"/>
    <lineage>
        <taxon>Bacteria</taxon>
        <taxon>Bacillati</taxon>
        <taxon>Bacillota</taxon>
        <taxon>Bacilli</taxon>
        <taxon>Lactobacillales</taxon>
        <taxon>Lactobacillaceae</taxon>
        <taxon>Lactobacillus</taxon>
    </lineage>
</organism>
<sequence>MSKYVVKLSGKDLQMIKDCHSKNPTIMKAIKEAKKVED</sequence>
<dbReference type="KEGG" id="lae:LBAT_1343"/>
<dbReference type="EMBL" id="CP044496">
    <property type="protein sequence ID" value="QFG51702.1"/>
    <property type="molecule type" value="Genomic_DNA"/>
</dbReference>
<dbReference type="EMBL" id="AP014808">
    <property type="protein sequence ID" value="BAQ57732.1"/>
    <property type="molecule type" value="Genomic_DNA"/>
</dbReference>